<sequence>MTSFKSLLLVVVPAISSTLALTIPAATITSTPVQTGSCFTTTVVTTPPAPTGGVPLWWQCGGLGYTGPDICGAGSKCVPVNQYYYQCQPVPGF</sequence>
<dbReference type="GO" id="GO:0005576">
    <property type="term" value="C:extracellular region"/>
    <property type="evidence" value="ECO:0007669"/>
    <property type="project" value="InterPro"/>
</dbReference>
<dbReference type="InterPro" id="IPR000254">
    <property type="entry name" value="CBD"/>
</dbReference>
<proteinExistence type="predicted"/>
<dbReference type="SUPFAM" id="SSF57180">
    <property type="entry name" value="Cellulose-binding domain"/>
    <property type="match status" value="1"/>
</dbReference>
<dbReference type="SMART" id="SM00236">
    <property type="entry name" value="fCBD"/>
    <property type="match status" value="1"/>
</dbReference>
<feature type="domain" description="CBM1" evidence="3">
    <location>
        <begin position="52"/>
        <end position="88"/>
    </location>
</feature>
<dbReference type="InterPro" id="IPR035971">
    <property type="entry name" value="CBD_sf"/>
</dbReference>
<dbReference type="GO" id="GO:0030248">
    <property type="term" value="F:cellulose binding"/>
    <property type="evidence" value="ECO:0007669"/>
    <property type="project" value="InterPro"/>
</dbReference>
<organism evidence="4 5">
    <name type="scientific">Agrocybe pediades</name>
    <dbReference type="NCBI Taxonomy" id="84607"/>
    <lineage>
        <taxon>Eukaryota</taxon>
        <taxon>Fungi</taxon>
        <taxon>Dikarya</taxon>
        <taxon>Basidiomycota</taxon>
        <taxon>Agaricomycotina</taxon>
        <taxon>Agaricomycetes</taxon>
        <taxon>Agaricomycetidae</taxon>
        <taxon>Agaricales</taxon>
        <taxon>Agaricineae</taxon>
        <taxon>Strophariaceae</taxon>
        <taxon>Agrocybe</taxon>
    </lineage>
</organism>
<evidence type="ECO:0000256" key="2">
    <source>
        <dbReference type="SAM" id="SignalP"/>
    </source>
</evidence>
<evidence type="ECO:0000313" key="4">
    <source>
        <dbReference type="EMBL" id="KAF4620267.1"/>
    </source>
</evidence>
<feature type="chain" id="PRO_5034803159" description="CBM1 domain-containing protein" evidence="2">
    <location>
        <begin position="21"/>
        <end position="93"/>
    </location>
</feature>
<dbReference type="GO" id="GO:0005975">
    <property type="term" value="P:carbohydrate metabolic process"/>
    <property type="evidence" value="ECO:0007669"/>
    <property type="project" value="InterPro"/>
</dbReference>
<name>A0A8H4QZA7_9AGAR</name>
<reference evidence="4 5" key="1">
    <citation type="submission" date="2019-12" db="EMBL/GenBank/DDBJ databases">
        <authorList>
            <person name="Floudas D."/>
            <person name="Bentzer J."/>
            <person name="Ahren D."/>
            <person name="Johansson T."/>
            <person name="Persson P."/>
            <person name="Tunlid A."/>
        </authorList>
    </citation>
    <scope>NUCLEOTIDE SEQUENCE [LARGE SCALE GENOMIC DNA]</scope>
    <source>
        <strain evidence="4 5">CBS 102.39</strain>
    </source>
</reference>
<keyword evidence="1 2" id="KW-0732">Signal</keyword>
<protein>
    <recommendedName>
        <fullName evidence="3">CBM1 domain-containing protein</fullName>
    </recommendedName>
</protein>
<dbReference type="Pfam" id="PF00734">
    <property type="entry name" value="CBM_1"/>
    <property type="match status" value="1"/>
</dbReference>
<dbReference type="AlphaFoldDB" id="A0A8H4QZA7"/>
<keyword evidence="5" id="KW-1185">Reference proteome</keyword>
<dbReference type="Proteomes" id="UP000521872">
    <property type="component" value="Unassembled WGS sequence"/>
</dbReference>
<dbReference type="EMBL" id="JAACJL010000015">
    <property type="protein sequence ID" value="KAF4620267.1"/>
    <property type="molecule type" value="Genomic_DNA"/>
</dbReference>
<evidence type="ECO:0000259" key="3">
    <source>
        <dbReference type="PROSITE" id="PS51164"/>
    </source>
</evidence>
<evidence type="ECO:0000313" key="5">
    <source>
        <dbReference type="Proteomes" id="UP000521872"/>
    </source>
</evidence>
<dbReference type="PROSITE" id="PS51164">
    <property type="entry name" value="CBM1_2"/>
    <property type="match status" value="1"/>
</dbReference>
<feature type="signal peptide" evidence="2">
    <location>
        <begin position="1"/>
        <end position="20"/>
    </location>
</feature>
<evidence type="ECO:0000256" key="1">
    <source>
        <dbReference type="ARBA" id="ARBA00022729"/>
    </source>
</evidence>
<comment type="caution">
    <text evidence="4">The sequence shown here is derived from an EMBL/GenBank/DDBJ whole genome shotgun (WGS) entry which is preliminary data.</text>
</comment>
<dbReference type="PROSITE" id="PS00562">
    <property type="entry name" value="CBM1_1"/>
    <property type="match status" value="1"/>
</dbReference>
<gene>
    <name evidence="4" type="ORF">D9613_001067</name>
</gene>
<accession>A0A8H4QZA7</accession>